<dbReference type="PANTHER" id="PTHR33238">
    <property type="entry name" value="IRON (METAL) DEPENDENT REPRESSOR, DTXR FAMILY"/>
    <property type="match status" value="1"/>
</dbReference>
<dbReference type="InterPro" id="IPR038157">
    <property type="entry name" value="FeoA_core_dom"/>
</dbReference>
<comment type="caution">
    <text evidence="6">The sequence shown here is derived from an EMBL/GenBank/DDBJ whole genome shotgun (WGS) entry which is preliminary data.</text>
</comment>
<dbReference type="EMBL" id="BARU01024052">
    <property type="protein sequence ID" value="GAH47471.1"/>
    <property type="molecule type" value="Genomic_DNA"/>
</dbReference>
<dbReference type="InterPro" id="IPR022689">
    <property type="entry name" value="Iron_dep_repressor"/>
</dbReference>
<evidence type="ECO:0000256" key="3">
    <source>
        <dbReference type="ARBA" id="ARBA00023004"/>
    </source>
</evidence>
<dbReference type="GO" id="GO:0003700">
    <property type="term" value="F:DNA-binding transcription factor activity"/>
    <property type="evidence" value="ECO:0007669"/>
    <property type="project" value="InterPro"/>
</dbReference>
<accession>X1FP96</accession>
<dbReference type="PANTHER" id="PTHR33238:SF11">
    <property type="entry name" value="TRANSCRIPTIONAL REGULATOR MNTR"/>
    <property type="match status" value="1"/>
</dbReference>
<proteinExistence type="predicted"/>
<dbReference type="Pfam" id="PF02742">
    <property type="entry name" value="Fe_dep_repr_C"/>
    <property type="match status" value="1"/>
</dbReference>
<dbReference type="SUPFAM" id="SSF50037">
    <property type="entry name" value="C-terminal domain of transcriptional repressors"/>
    <property type="match status" value="1"/>
</dbReference>
<protein>
    <recommendedName>
        <fullName evidence="5">Ferrous iron transporter FeoA-like domain-containing protein</fullName>
    </recommendedName>
</protein>
<dbReference type="Gene3D" id="1.10.10.10">
    <property type="entry name" value="Winged helix-like DNA-binding domain superfamily/Winged helix DNA-binding domain"/>
    <property type="match status" value="1"/>
</dbReference>
<comment type="subcellular location">
    <subcellularLocation>
        <location evidence="1">Cytoplasm</location>
    </subcellularLocation>
</comment>
<dbReference type="InterPro" id="IPR007167">
    <property type="entry name" value="Fe-transptr_FeoA-like"/>
</dbReference>
<evidence type="ECO:0000313" key="6">
    <source>
        <dbReference type="EMBL" id="GAH47471.1"/>
    </source>
</evidence>
<evidence type="ECO:0000256" key="1">
    <source>
        <dbReference type="ARBA" id="ARBA00004496"/>
    </source>
</evidence>
<evidence type="ECO:0000256" key="2">
    <source>
        <dbReference type="ARBA" id="ARBA00011738"/>
    </source>
</evidence>
<dbReference type="AlphaFoldDB" id="X1FP96"/>
<dbReference type="SUPFAM" id="SSF47979">
    <property type="entry name" value="Iron-dependent repressor protein, dimerization domain"/>
    <property type="match status" value="1"/>
</dbReference>
<sequence>MERKKEKEEYLEILWYMMENNNTACALLKEEVGENYRQDIVDELLAEEIINIENENISLTEKGETYTRQLIRSHRLAERLVHDILGVEYEAGACEFEHIINPDLVDSICTILGHPRECPHGMLIPEGECCRQMAQTVESSVIPLKNLDVGESARIAYVDANSDQQLHKLDSLIIRPGTEVKLHQRYPSFVIECENSVVAIDDEVASNIHVWVSSNRSRSIRPHGRKRRGFRHGFKSGPHNSSMKA</sequence>
<organism evidence="6">
    <name type="scientific">marine sediment metagenome</name>
    <dbReference type="NCBI Taxonomy" id="412755"/>
    <lineage>
        <taxon>unclassified sequences</taxon>
        <taxon>metagenomes</taxon>
        <taxon>ecological metagenomes</taxon>
    </lineage>
</organism>
<dbReference type="SMART" id="SM00529">
    <property type="entry name" value="HTH_DTXR"/>
    <property type="match status" value="1"/>
</dbReference>
<evidence type="ECO:0000259" key="5">
    <source>
        <dbReference type="SMART" id="SM00899"/>
    </source>
</evidence>
<feature type="domain" description="Ferrous iron transporter FeoA-like" evidence="5">
    <location>
        <begin position="142"/>
        <end position="212"/>
    </location>
</feature>
<dbReference type="InterPro" id="IPR036388">
    <property type="entry name" value="WH-like_DNA-bd_sf"/>
</dbReference>
<feature type="region of interest" description="Disordered" evidence="4">
    <location>
        <begin position="216"/>
        <end position="245"/>
    </location>
</feature>
<dbReference type="InterPro" id="IPR001367">
    <property type="entry name" value="Fe_dep_repressor"/>
</dbReference>
<dbReference type="InterPro" id="IPR008988">
    <property type="entry name" value="Transcriptional_repressor_C"/>
</dbReference>
<evidence type="ECO:0000256" key="4">
    <source>
        <dbReference type="SAM" id="MobiDB-lite"/>
    </source>
</evidence>
<dbReference type="Pfam" id="PF04023">
    <property type="entry name" value="FeoA"/>
    <property type="match status" value="1"/>
</dbReference>
<keyword evidence="3" id="KW-0408">Iron</keyword>
<dbReference type="InterPro" id="IPR036421">
    <property type="entry name" value="Fe_dep_repressor_sf"/>
</dbReference>
<dbReference type="InterPro" id="IPR050536">
    <property type="entry name" value="DtxR_MntR_Metal-Reg"/>
</dbReference>
<dbReference type="SMART" id="SM00899">
    <property type="entry name" value="FeoA"/>
    <property type="match status" value="1"/>
</dbReference>
<dbReference type="GO" id="GO:0046983">
    <property type="term" value="F:protein dimerization activity"/>
    <property type="evidence" value="ECO:0007669"/>
    <property type="project" value="InterPro"/>
</dbReference>
<reference evidence="6" key="1">
    <citation type="journal article" date="2014" name="Front. Microbiol.">
        <title>High frequency of phylogenetically diverse reductive dehalogenase-homologous genes in deep subseafloor sedimentary metagenomes.</title>
        <authorList>
            <person name="Kawai M."/>
            <person name="Futagami T."/>
            <person name="Toyoda A."/>
            <person name="Takaki Y."/>
            <person name="Nishi S."/>
            <person name="Hori S."/>
            <person name="Arai W."/>
            <person name="Tsubouchi T."/>
            <person name="Morono Y."/>
            <person name="Uchiyama I."/>
            <person name="Ito T."/>
            <person name="Fujiyama A."/>
            <person name="Inagaki F."/>
            <person name="Takami H."/>
        </authorList>
    </citation>
    <scope>NUCLEOTIDE SEQUENCE</scope>
    <source>
        <strain evidence="6">Expedition CK06-06</strain>
    </source>
</reference>
<dbReference type="Gene3D" id="2.30.30.90">
    <property type="match status" value="1"/>
</dbReference>
<comment type="subunit">
    <text evidence="2">Homodimer.</text>
</comment>
<dbReference type="GO" id="GO:0046914">
    <property type="term" value="F:transition metal ion binding"/>
    <property type="evidence" value="ECO:0007669"/>
    <property type="project" value="InterPro"/>
</dbReference>
<dbReference type="GO" id="GO:0005737">
    <property type="term" value="C:cytoplasm"/>
    <property type="evidence" value="ECO:0007669"/>
    <property type="project" value="UniProtKB-SubCell"/>
</dbReference>
<gene>
    <name evidence="6" type="ORF">S03H2_38959</name>
</gene>
<name>X1FP96_9ZZZZ</name>
<feature type="compositionally biased region" description="Basic residues" evidence="4">
    <location>
        <begin position="218"/>
        <end position="234"/>
    </location>
</feature>